<dbReference type="InterPro" id="IPR036651">
    <property type="entry name" value="Gln_synt_N_sf"/>
</dbReference>
<accession>A0A1I2C7P4</accession>
<protein>
    <submittedName>
        <fullName evidence="8">Glutamine synthetase</fullName>
    </submittedName>
</protein>
<dbReference type="SUPFAM" id="SSF54368">
    <property type="entry name" value="Glutamine synthetase, N-terminal domain"/>
    <property type="match status" value="1"/>
</dbReference>
<dbReference type="GO" id="GO:0004356">
    <property type="term" value="F:glutamine synthetase activity"/>
    <property type="evidence" value="ECO:0007669"/>
    <property type="project" value="InterPro"/>
</dbReference>
<evidence type="ECO:0000256" key="1">
    <source>
        <dbReference type="ARBA" id="ARBA00009897"/>
    </source>
</evidence>
<dbReference type="Gene3D" id="3.30.590.10">
    <property type="entry name" value="Glutamine synthetase/guanido kinase, catalytic domain"/>
    <property type="match status" value="1"/>
</dbReference>
<sequence>MGNSELLQTIRKSHHHKIKFAVTDIDGILRGKTILKDKFLEVAGGSIGFCDVVFGWDSNDKCYDNVKLTGWHTAYPDARARLDLSTYRTVPWDNELPFFLADFSAEQGPGFAACPRNLLRKVRTQANEMGYTPVFSQEFEWFNFLGTSRELADRNYTDLKPITPGMFGYSMTRPTQFQDYFNELFDLLLRFHVPIEGLHTETGPGVYEASIRYDEVLGAADKAVLFKNGVKEIASRHGIVASFMAKWHDELPGCSGHLHQSLWDAEQEKNLFYSGNKKKPMSSLMESYLAGQLYCLPFILPMYAPTVNSYKRLREGGWTPVTASWGYDNRTTAIRVINGQEKSTRLEMRVAGSDSNPYLGMAASLASGLYGIKQGLKLEGEPTAGNEYAQTKRERLPSNLLDATRKMKESKIARELFGDDFVAHFVATREWEWREFSLAVTDWETKRYFEII</sequence>
<evidence type="ECO:0000259" key="7">
    <source>
        <dbReference type="PROSITE" id="PS51987"/>
    </source>
</evidence>
<evidence type="ECO:0000256" key="4">
    <source>
        <dbReference type="ARBA" id="ARBA00022840"/>
    </source>
</evidence>
<dbReference type="InterPro" id="IPR008146">
    <property type="entry name" value="Gln_synth_cat_dom"/>
</dbReference>
<dbReference type="GO" id="GO:0005524">
    <property type="term" value="F:ATP binding"/>
    <property type="evidence" value="ECO:0007669"/>
    <property type="project" value="UniProtKB-KW"/>
</dbReference>
<dbReference type="SUPFAM" id="SSF55931">
    <property type="entry name" value="Glutamine synthetase/guanido kinase"/>
    <property type="match status" value="1"/>
</dbReference>
<dbReference type="Proteomes" id="UP000198964">
    <property type="component" value="Unassembled WGS sequence"/>
</dbReference>
<dbReference type="GO" id="GO:0006542">
    <property type="term" value="P:glutamine biosynthetic process"/>
    <property type="evidence" value="ECO:0007669"/>
    <property type="project" value="InterPro"/>
</dbReference>
<dbReference type="PANTHER" id="PTHR43785:SF12">
    <property type="entry name" value="TYPE-1 GLUTAMINE SYNTHETASE 2"/>
    <property type="match status" value="1"/>
</dbReference>
<dbReference type="FunFam" id="3.30.590.10:FF:000005">
    <property type="entry name" value="Probable glutamine synthetase"/>
    <property type="match status" value="1"/>
</dbReference>
<organism evidence="8 9">
    <name type="scientific">Sunxiuqinia elliptica</name>
    <dbReference type="NCBI Taxonomy" id="655355"/>
    <lineage>
        <taxon>Bacteria</taxon>
        <taxon>Pseudomonadati</taxon>
        <taxon>Bacteroidota</taxon>
        <taxon>Bacteroidia</taxon>
        <taxon>Marinilabiliales</taxon>
        <taxon>Prolixibacteraceae</taxon>
        <taxon>Sunxiuqinia</taxon>
    </lineage>
</organism>
<dbReference type="GO" id="GO:0006576">
    <property type="term" value="P:biogenic amine metabolic process"/>
    <property type="evidence" value="ECO:0007669"/>
    <property type="project" value="UniProtKB-ARBA"/>
</dbReference>
<dbReference type="AlphaFoldDB" id="A0A1I2C7P4"/>
<dbReference type="PROSITE" id="PS51987">
    <property type="entry name" value="GS_CATALYTIC"/>
    <property type="match status" value="1"/>
</dbReference>
<name>A0A1I2C7P4_9BACT</name>
<feature type="domain" description="GS catalytic" evidence="7">
    <location>
        <begin position="115"/>
        <end position="452"/>
    </location>
</feature>
<dbReference type="InterPro" id="IPR014746">
    <property type="entry name" value="Gln_synth/guanido_kin_cat_dom"/>
</dbReference>
<evidence type="ECO:0000313" key="8">
    <source>
        <dbReference type="EMBL" id="SFE64284.1"/>
    </source>
</evidence>
<keyword evidence="4" id="KW-0067">ATP-binding</keyword>
<keyword evidence="2" id="KW-0436">Ligase</keyword>
<dbReference type="STRING" id="655355.SAMN05216283_101632"/>
<dbReference type="RefSeq" id="WP_093918351.1">
    <property type="nucleotide sequence ID" value="NZ_FONW01000001.1"/>
</dbReference>
<evidence type="ECO:0000256" key="3">
    <source>
        <dbReference type="ARBA" id="ARBA00022741"/>
    </source>
</evidence>
<evidence type="ECO:0000256" key="2">
    <source>
        <dbReference type="ARBA" id="ARBA00022598"/>
    </source>
</evidence>
<dbReference type="Pfam" id="PF00120">
    <property type="entry name" value="Gln-synt_C"/>
    <property type="match status" value="1"/>
</dbReference>
<dbReference type="Gene3D" id="3.10.20.70">
    <property type="entry name" value="Glutamine synthetase, N-terminal domain"/>
    <property type="match status" value="1"/>
</dbReference>
<reference evidence="8 9" key="1">
    <citation type="submission" date="2016-10" db="EMBL/GenBank/DDBJ databases">
        <authorList>
            <person name="de Groot N.N."/>
        </authorList>
    </citation>
    <scope>NUCLEOTIDE SEQUENCE [LARGE SCALE GENOMIC DNA]</scope>
    <source>
        <strain evidence="8 9">CGMCC 1.9156</strain>
    </source>
</reference>
<comment type="similarity">
    <text evidence="1 5 6">Belongs to the glutamine synthetase family.</text>
</comment>
<evidence type="ECO:0000256" key="5">
    <source>
        <dbReference type="PROSITE-ProRule" id="PRU01331"/>
    </source>
</evidence>
<gene>
    <name evidence="8" type="ORF">SAMN05216283_101632</name>
</gene>
<evidence type="ECO:0000256" key="6">
    <source>
        <dbReference type="RuleBase" id="RU000384"/>
    </source>
</evidence>
<proteinExistence type="inferred from homology"/>
<dbReference type="SMART" id="SM01230">
    <property type="entry name" value="Gln-synt_C"/>
    <property type="match status" value="1"/>
</dbReference>
<dbReference type="EMBL" id="FONW01000001">
    <property type="protein sequence ID" value="SFE64284.1"/>
    <property type="molecule type" value="Genomic_DNA"/>
</dbReference>
<dbReference type="PANTHER" id="PTHR43785">
    <property type="entry name" value="GAMMA-GLUTAMYLPUTRESCINE SYNTHETASE"/>
    <property type="match status" value="1"/>
</dbReference>
<keyword evidence="9" id="KW-1185">Reference proteome</keyword>
<dbReference type="GO" id="GO:0042402">
    <property type="term" value="P:biogenic amine catabolic process"/>
    <property type="evidence" value="ECO:0007669"/>
    <property type="project" value="UniProtKB-ARBA"/>
</dbReference>
<evidence type="ECO:0000313" key="9">
    <source>
        <dbReference type="Proteomes" id="UP000198964"/>
    </source>
</evidence>
<keyword evidence="3" id="KW-0547">Nucleotide-binding</keyword>